<feature type="region of interest" description="Disordered" evidence="1">
    <location>
        <begin position="1"/>
        <end position="20"/>
    </location>
</feature>
<evidence type="ECO:0000313" key="2">
    <source>
        <dbReference type="EMBL" id="CAD2194176.1"/>
    </source>
</evidence>
<feature type="compositionally biased region" description="Basic and acidic residues" evidence="1">
    <location>
        <begin position="9"/>
        <end position="20"/>
    </location>
</feature>
<organism evidence="2 3">
    <name type="scientific">Meloidogyne enterolobii</name>
    <name type="common">Root-knot nematode worm</name>
    <name type="synonym">Meloidogyne mayaguensis</name>
    <dbReference type="NCBI Taxonomy" id="390850"/>
    <lineage>
        <taxon>Eukaryota</taxon>
        <taxon>Metazoa</taxon>
        <taxon>Ecdysozoa</taxon>
        <taxon>Nematoda</taxon>
        <taxon>Chromadorea</taxon>
        <taxon>Rhabditida</taxon>
        <taxon>Tylenchina</taxon>
        <taxon>Tylenchomorpha</taxon>
        <taxon>Tylenchoidea</taxon>
        <taxon>Meloidogynidae</taxon>
        <taxon>Meloidogyninae</taxon>
        <taxon>Meloidogyne</taxon>
    </lineage>
</organism>
<evidence type="ECO:0000313" key="3">
    <source>
        <dbReference type="Proteomes" id="UP000580250"/>
    </source>
</evidence>
<comment type="caution">
    <text evidence="2">The sequence shown here is derived from an EMBL/GenBank/DDBJ whole genome shotgun (WGS) entry which is preliminary data.</text>
</comment>
<evidence type="ECO:0000256" key="1">
    <source>
        <dbReference type="SAM" id="MobiDB-lite"/>
    </source>
</evidence>
<protein>
    <submittedName>
        <fullName evidence="2">Uncharacterized protein</fullName>
    </submittedName>
</protein>
<reference evidence="2 3" key="1">
    <citation type="submission" date="2020-08" db="EMBL/GenBank/DDBJ databases">
        <authorList>
            <person name="Koutsovoulos G."/>
            <person name="Danchin GJ E."/>
        </authorList>
    </citation>
    <scope>NUCLEOTIDE SEQUENCE [LARGE SCALE GENOMIC DNA]</scope>
</reference>
<gene>
    <name evidence="2" type="ORF">MENT_LOCUS47168</name>
</gene>
<accession>A0A6V7X4B7</accession>
<name>A0A6V7X4B7_MELEN</name>
<dbReference type="AlphaFoldDB" id="A0A6V7X4B7"/>
<proteinExistence type="predicted"/>
<dbReference type="EMBL" id="CAJEWN010001089">
    <property type="protein sequence ID" value="CAD2194176.1"/>
    <property type="molecule type" value="Genomic_DNA"/>
</dbReference>
<sequence length="74" mass="9026">MSQIFKNEAQNEAKVENEEKMRRKDDHQLIHQSFFECLIVNKEYTKMMEILKGLRAHLMFTKKCLDFIYKSFFC</sequence>
<dbReference type="Proteomes" id="UP000580250">
    <property type="component" value="Unassembled WGS sequence"/>
</dbReference>